<proteinExistence type="predicted"/>
<feature type="signal peptide" evidence="1">
    <location>
        <begin position="1"/>
        <end position="23"/>
    </location>
</feature>
<protein>
    <submittedName>
        <fullName evidence="2">Uncharacterized protein</fullName>
    </submittedName>
</protein>
<dbReference type="RefSeq" id="WP_137091385.1">
    <property type="nucleotide sequence ID" value="NZ_CP028923.1"/>
</dbReference>
<evidence type="ECO:0000256" key="1">
    <source>
        <dbReference type="SAM" id="SignalP"/>
    </source>
</evidence>
<keyword evidence="3" id="KW-1185">Reference proteome</keyword>
<feature type="chain" id="PRO_5020424124" evidence="1">
    <location>
        <begin position="24"/>
        <end position="183"/>
    </location>
</feature>
<sequence length="183" mass="21553">MFKYFSFFLLFIFCWTLPGYGQANEIQTDKWRKFVNIGFEFMMPYTTTSSLSSLDRYNKISKLFPDTKSYPLLRYRSNTEGFDCTVSVVAFEPSVLASERNITERLFNPIKEQIEGHENANILHESVSNVKGNTKLKLQVKVPQGTITLIYWVCEQYVISIYLEDDSKELTSTKFFEEHFRFY</sequence>
<evidence type="ECO:0000313" key="2">
    <source>
        <dbReference type="EMBL" id="QCK15789.1"/>
    </source>
</evidence>
<dbReference type="EMBL" id="CP028923">
    <property type="protein sequence ID" value="QCK15789.1"/>
    <property type="molecule type" value="Genomic_DNA"/>
</dbReference>
<accession>A0A4D7JIG7</accession>
<evidence type="ECO:0000313" key="3">
    <source>
        <dbReference type="Proteomes" id="UP000298616"/>
    </source>
</evidence>
<reference evidence="2 3" key="1">
    <citation type="submission" date="2018-04" db="EMBL/GenBank/DDBJ databases">
        <title>Complete genome uncultured novel isolate.</title>
        <authorList>
            <person name="Merlino G."/>
        </authorList>
    </citation>
    <scope>NUCLEOTIDE SEQUENCE [LARGE SCALE GENOMIC DNA]</scope>
    <source>
        <strain evidence="3">R1DC9</strain>
    </source>
</reference>
<dbReference type="AlphaFoldDB" id="A0A4D7JIG7"/>
<dbReference type="Proteomes" id="UP000298616">
    <property type="component" value="Chromosome"/>
</dbReference>
<keyword evidence="1" id="KW-0732">Signal</keyword>
<dbReference type="KEGG" id="fpf:DCC35_14055"/>
<organism evidence="2 3">
    <name type="scientific">Mangrovivirga cuniculi</name>
    <dbReference type="NCBI Taxonomy" id="2715131"/>
    <lineage>
        <taxon>Bacteria</taxon>
        <taxon>Pseudomonadati</taxon>
        <taxon>Bacteroidota</taxon>
        <taxon>Cytophagia</taxon>
        <taxon>Cytophagales</taxon>
        <taxon>Mangrovivirgaceae</taxon>
        <taxon>Mangrovivirga</taxon>
    </lineage>
</organism>
<gene>
    <name evidence="2" type="ORF">DCC35_14055</name>
</gene>
<name>A0A4D7JIG7_9BACT</name>